<evidence type="ECO:0000256" key="1">
    <source>
        <dbReference type="SAM" id="MobiDB-lite"/>
    </source>
</evidence>
<name>A0ABS8VM59_DATST</name>
<accession>A0ABS8VM59</accession>
<evidence type="ECO:0000313" key="2">
    <source>
        <dbReference type="EMBL" id="MCE0481369.1"/>
    </source>
</evidence>
<proteinExistence type="predicted"/>
<protein>
    <submittedName>
        <fullName evidence="2">Uncharacterized protein</fullName>
    </submittedName>
</protein>
<sequence length="74" mass="8205">MASNGAEVGGKVPLTVPPGRRDSDIERRFQKERMKVPMVPDDWEAESFTKGLNPDSSVVSLKLKESLTKFEAIT</sequence>
<comment type="caution">
    <text evidence="2">The sequence shown here is derived from an EMBL/GenBank/DDBJ whole genome shotgun (WGS) entry which is preliminary data.</text>
</comment>
<gene>
    <name evidence="2" type="ORF">HAX54_039071</name>
</gene>
<dbReference type="Proteomes" id="UP000823775">
    <property type="component" value="Unassembled WGS sequence"/>
</dbReference>
<organism evidence="2 3">
    <name type="scientific">Datura stramonium</name>
    <name type="common">Jimsonweed</name>
    <name type="synonym">Common thornapple</name>
    <dbReference type="NCBI Taxonomy" id="4076"/>
    <lineage>
        <taxon>Eukaryota</taxon>
        <taxon>Viridiplantae</taxon>
        <taxon>Streptophyta</taxon>
        <taxon>Embryophyta</taxon>
        <taxon>Tracheophyta</taxon>
        <taxon>Spermatophyta</taxon>
        <taxon>Magnoliopsida</taxon>
        <taxon>eudicotyledons</taxon>
        <taxon>Gunneridae</taxon>
        <taxon>Pentapetalae</taxon>
        <taxon>asterids</taxon>
        <taxon>lamiids</taxon>
        <taxon>Solanales</taxon>
        <taxon>Solanaceae</taxon>
        <taxon>Solanoideae</taxon>
        <taxon>Datureae</taxon>
        <taxon>Datura</taxon>
    </lineage>
</organism>
<keyword evidence="3" id="KW-1185">Reference proteome</keyword>
<evidence type="ECO:0000313" key="3">
    <source>
        <dbReference type="Proteomes" id="UP000823775"/>
    </source>
</evidence>
<dbReference type="EMBL" id="JACEIK010005382">
    <property type="protein sequence ID" value="MCE0481369.1"/>
    <property type="molecule type" value="Genomic_DNA"/>
</dbReference>
<reference evidence="2 3" key="1">
    <citation type="journal article" date="2021" name="BMC Genomics">
        <title>Datura genome reveals duplications of psychoactive alkaloid biosynthetic genes and high mutation rate following tissue culture.</title>
        <authorList>
            <person name="Rajewski A."/>
            <person name="Carter-House D."/>
            <person name="Stajich J."/>
            <person name="Litt A."/>
        </authorList>
    </citation>
    <scope>NUCLEOTIDE SEQUENCE [LARGE SCALE GENOMIC DNA]</scope>
    <source>
        <strain evidence="2">AR-01</strain>
    </source>
</reference>
<feature type="region of interest" description="Disordered" evidence="1">
    <location>
        <begin position="1"/>
        <end position="33"/>
    </location>
</feature>
<feature type="compositionally biased region" description="Basic and acidic residues" evidence="1">
    <location>
        <begin position="19"/>
        <end position="33"/>
    </location>
</feature>